<dbReference type="Proteomes" id="UP001431783">
    <property type="component" value="Unassembled WGS sequence"/>
</dbReference>
<evidence type="ECO:0000313" key="2">
    <source>
        <dbReference type="Proteomes" id="UP001431783"/>
    </source>
</evidence>
<protein>
    <submittedName>
        <fullName evidence="1">Uncharacterized protein</fullName>
    </submittedName>
</protein>
<dbReference type="AlphaFoldDB" id="A0AAW1UI93"/>
<gene>
    <name evidence="1" type="ORF">WA026_010297</name>
</gene>
<accession>A0AAW1UI93</accession>
<sequence>MEEVAWAGNGKPLHQQTEEEVVVGEKPGLLRIPNVCELQLEEALVVPLTVTASHSNSLTGHFDKLDLHNHPYNCTLINCKLFKLSMRMISQLAGVFVNFL</sequence>
<evidence type="ECO:0000313" key="1">
    <source>
        <dbReference type="EMBL" id="KAK9880419.1"/>
    </source>
</evidence>
<organism evidence="1 2">
    <name type="scientific">Henosepilachna vigintioctopunctata</name>
    <dbReference type="NCBI Taxonomy" id="420089"/>
    <lineage>
        <taxon>Eukaryota</taxon>
        <taxon>Metazoa</taxon>
        <taxon>Ecdysozoa</taxon>
        <taxon>Arthropoda</taxon>
        <taxon>Hexapoda</taxon>
        <taxon>Insecta</taxon>
        <taxon>Pterygota</taxon>
        <taxon>Neoptera</taxon>
        <taxon>Endopterygota</taxon>
        <taxon>Coleoptera</taxon>
        <taxon>Polyphaga</taxon>
        <taxon>Cucujiformia</taxon>
        <taxon>Coccinelloidea</taxon>
        <taxon>Coccinellidae</taxon>
        <taxon>Epilachninae</taxon>
        <taxon>Epilachnini</taxon>
        <taxon>Henosepilachna</taxon>
    </lineage>
</organism>
<reference evidence="1 2" key="1">
    <citation type="submission" date="2023-03" db="EMBL/GenBank/DDBJ databases">
        <title>Genome insight into feeding habits of ladybird beetles.</title>
        <authorList>
            <person name="Li H.-S."/>
            <person name="Huang Y.-H."/>
            <person name="Pang H."/>
        </authorList>
    </citation>
    <scope>NUCLEOTIDE SEQUENCE [LARGE SCALE GENOMIC DNA]</scope>
    <source>
        <strain evidence="1">SYSU_2023b</strain>
        <tissue evidence="1">Whole body</tissue>
    </source>
</reference>
<proteinExistence type="predicted"/>
<dbReference type="EMBL" id="JARQZJ010000064">
    <property type="protein sequence ID" value="KAK9880419.1"/>
    <property type="molecule type" value="Genomic_DNA"/>
</dbReference>
<name>A0AAW1UI93_9CUCU</name>
<keyword evidence="2" id="KW-1185">Reference proteome</keyword>
<comment type="caution">
    <text evidence="1">The sequence shown here is derived from an EMBL/GenBank/DDBJ whole genome shotgun (WGS) entry which is preliminary data.</text>
</comment>